<keyword evidence="8" id="KW-1185">Reference proteome</keyword>
<dbReference type="SFLD" id="SFLDS00005">
    <property type="entry name" value="Isoprenoid_Synthase_Type_I"/>
    <property type="match status" value="1"/>
</dbReference>
<evidence type="ECO:0000256" key="3">
    <source>
        <dbReference type="ARBA" id="ARBA00022679"/>
    </source>
</evidence>
<dbReference type="InterPro" id="IPR000092">
    <property type="entry name" value="Polyprenyl_synt"/>
</dbReference>
<evidence type="ECO:0000256" key="1">
    <source>
        <dbReference type="ARBA" id="ARBA00001946"/>
    </source>
</evidence>
<accession>A0ABP9RNQ6</accession>
<evidence type="ECO:0000256" key="5">
    <source>
        <dbReference type="ARBA" id="ARBA00022842"/>
    </source>
</evidence>
<protein>
    <submittedName>
        <fullName evidence="7">Polyprenyl-diphosphate synthase GrcC</fullName>
    </submittedName>
</protein>
<dbReference type="EMBL" id="BAABJQ010000005">
    <property type="protein sequence ID" value="GAA5182654.1"/>
    <property type="molecule type" value="Genomic_DNA"/>
</dbReference>
<evidence type="ECO:0000313" key="8">
    <source>
        <dbReference type="Proteomes" id="UP001501570"/>
    </source>
</evidence>
<evidence type="ECO:0000313" key="7">
    <source>
        <dbReference type="EMBL" id="GAA5182654.1"/>
    </source>
</evidence>
<dbReference type="InterPro" id="IPR008949">
    <property type="entry name" value="Isoprenoid_synthase_dom_sf"/>
</dbReference>
<sequence>MVVRLASGSRFASGPTGLDESLQRELDGLVTSAATSGVPWLDAELGRLLRRPGKRIRPGLVLASARCGPILDLSTALTCAAAIELLHRSTLVHDDLMDGAKFRGGEPTLHHTSGVAGALLGGDYLFGVGGRLIVQVGQEAAAVWHEAYLDLCDGQARETANRYLTITDEEYLRVIRGKTGSLIRAACELGALCSGLPVAGVRALARFGDCFGIVFQLVDDLLDVVSTPALCGKPVRHDAAQGVYTPPLLLAARRDGVALGPDLPPERIAALYRTALEHGVTPTVAAAYDWADRARVALSALPASPAREGLAELPEQHVTEALATRVAPEHRHLVATLIRRGEPVALA</sequence>
<keyword evidence="4" id="KW-0479">Metal-binding</keyword>
<proteinExistence type="inferred from homology"/>
<dbReference type="SUPFAM" id="SSF48576">
    <property type="entry name" value="Terpenoid synthases"/>
    <property type="match status" value="1"/>
</dbReference>
<evidence type="ECO:0000256" key="6">
    <source>
        <dbReference type="RuleBase" id="RU004466"/>
    </source>
</evidence>
<dbReference type="PANTHER" id="PTHR12001:SF69">
    <property type="entry name" value="ALL TRANS-POLYPRENYL-DIPHOSPHATE SYNTHASE PDSS1"/>
    <property type="match status" value="1"/>
</dbReference>
<dbReference type="RefSeq" id="WP_345628265.1">
    <property type="nucleotide sequence ID" value="NZ_BAABJQ010000005.1"/>
</dbReference>
<evidence type="ECO:0000256" key="2">
    <source>
        <dbReference type="ARBA" id="ARBA00006706"/>
    </source>
</evidence>
<organism evidence="7 8">
    <name type="scientific">Rugosimonospora acidiphila</name>
    <dbReference type="NCBI Taxonomy" id="556531"/>
    <lineage>
        <taxon>Bacteria</taxon>
        <taxon>Bacillati</taxon>
        <taxon>Actinomycetota</taxon>
        <taxon>Actinomycetes</taxon>
        <taxon>Micromonosporales</taxon>
        <taxon>Micromonosporaceae</taxon>
        <taxon>Rugosimonospora</taxon>
    </lineage>
</organism>
<evidence type="ECO:0000256" key="4">
    <source>
        <dbReference type="ARBA" id="ARBA00022723"/>
    </source>
</evidence>
<dbReference type="Gene3D" id="1.10.600.10">
    <property type="entry name" value="Farnesyl Diphosphate Synthase"/>
    <property type="match status" value="1"/>
</dbReference>
<name>A0ABP9RNQ6_9ACTN</name>
<dbReference type="CDD" id="cd00685">
    <property type="entry name" value="Trans_IPPS_HT"/>
    <property type="match status" value="1"/>
</dbReference>
<dbReference type="Proteomes" id="UP001501570">
    <property type="component" value="Unassembled WGS sequence"/>
</dbReference>
<dbReference type="InterPro" id="IPR033749">
    <property type="entry name" value="Polyprenyl_synt_CS"/>
</dbReference>
<dbReference type="Pfam" id="PF00348">
    <property type="entry name" value="polyprenyl_synt"/>
    <property type="match status" value="1"/>
</dbReference>
<keyword evidence="5" id="KW-0460">Magnesium</keyword>
<comment type="similarity">
    <text evidence="2 6">Belongs to the FPP/GGPP synthase family.</text>
</comment>
<dbReference type="PANTHER" id="PTHR12001">
    <property type="entry name" value="GERANYLGERANYL PYROPHOSPHATE SYNTHASE"/>
    <property type="match status" value="1"/>
</dbReference>
<reference evidence="8" key="1">
    <citation type="journal article" date="2019" name="Int. J. Syst. Evol. Microbiol.">
        <title>The Global Catalogue of Microorganisms (GCM) 10K type strain sequencing project: providing services to taxonomists for standard genome sequencing and annotation.</title>
        <authorList>
            <consortium name="The Broad Institute Genomics Platform"/>
            <consortium name="The Broad Institute Genome Sequencing Center for Infectious Disease"/>
            <person name="Wu L."/>
            <person name="Ma J."/>
        </authorList>
    </citation>
    <scope>NUCLEOTIDE SEQUENCE [LARGE SCALE GENOMIC DNA]</scope>
    <source>
        <strain evidence="8">JCM 18304</strain>
    </source>
</reference>
<gene>
    <name evidence="7" type="primary">grcC</name>
    <name evidence="7" type="ORF">GCM10023322_20050</name>
</gene>
<comment type="caution">
    <text evidence="7">The sequence shown here is derived from an EMBL/GenBank/DDBJ whole genome shotgun (WGS) entry which is preliminary data.</text>
</comment>
<dbReference type="PROSITE" id="PS00444">
    <property type="entry name" value="POLYPRENYL_SYNTHASE_2"/>
    <property type="match status" value="1"/>
</dbReference>
<comment type="cofactor">
    <cofactor evidence="1">
        <name>Mg(2+)</name>
        <dbReference type="ChEBI" id="CHEBI:18420"/>
    </cofactor>
</comment>
<keyword evidence="3 6" id="KW-0808">Transferase</keyword>